<feature type="domain" description="Response regulatory" evidence="10">
    <location>
        <begin position="11"/>
        <end position="124"/>
    </location>
</feature>
<dbReference type="InterPro" id="IPR011006">
    <property type="entry name" value="CheY-like_superfamily"/>
</dbReference>
<dbReference type="PANTHER" id="PTHR48111:SF4">
    <property type="entry name" value="DNA-BINDING DUAL TRANSCRIPTIONAL REGULATOR OMPR"/>
    <property type="match status" value="1"/>
</dbReference>
<evidence type="ECO:0000313" key="13">
    <source>
        <dbReference type="Proteomes" id="UP001138768"/>
    </source>
</evidence>
<dbReference type="GO" id="GO:0005829">
    <property type="term" value="C:cytosol"/>
    <property type="evidence" value="ECO:0007669"/>
    <property type="project" value="TreeGrafter"/>
</dbReference>
<dbReference type="InterPro" id="IPR001867">
    <property type="entry name" value="OmpR/PhoB-type_DNA-bd"/>
</dbReference>
<keyword evidence="4" id="KW-0902">Two-component regulatory system</keyword>
<dbReference type="SUPFAM" id="SSF52172">
    <property type="entry name" value="CheY-like"/>
    <property type="match status" value="1"/>
</dbReference>
<dbReference type="RefSeq" id="WP_200243227.1">
    <property type="nucleotide sequence ID" value="NZ_NRRY01000014.1"/>
</dbReference>
<comment type="caution">
    <text evidence="12">The sequence shown here is derived from an EMBL/GenBank/DDBJ whole genome shotgun (WGS) entry which is preliminary data.</text>
</comment>
<sequence length="240" mass="27009">MNSDDVSTKTQVLVVDDDASLRELLENYLQREGFKVSGVADGVAMFEWLGETEPDIIILDLMLPGDDGLTLARRLRQQTQVPIIMLSARGDEVDRIVGLEVGADDYLAKPFNPRELLARIRAVLRRPAQSHVDGSAAGQISFGPYRLEPASRRLTRDGESVSLTGSEFDLLRIFAEHPNRVLDRDRLLDLLKGYERNPFDRSVDVQVARLRAKIEPDKKTPCYIRTVWGRGYIFTPTGEV</sequence>
<dbReference type="InterPro" id="IPR039420">
    <property type="entry name" value="WalR-like"/>
</dbReference>
<proteinExistence type="predicted"/>
<dbReference type="CDD" id="cd00383">
    <property type="entry name" value="trans_reg_C"/>
    <property type="match status" value="1"/>
</dbReference>
<keyword evidence="7" id="KW-0804">Transcription</keyword>
<protein>
    <submittedName>
        <fullName evidence="12">Two-component system response regulator OmpR</fullName>
    </submittedName>
</protein>
<keyword evidence="3 8" id="KW-0597">Phosphoprotein</keyword>
<evidence type="ECO:0000256" key="6">
    <source>
        <dbReference type="ARBA" id="ARBA00023125"/>
    </source>
</evidence>
<dbReference type="SUPFAM" id="SSF46894">
    <property type="entry name" value="C-terminal effector domain of the bipartite response regulators"/>
    <property type="match status" value="1"/>
</dbReference>
<evidence type="ECO:0000256" key="2">
    <source>
        <dbReference type="ARBA" id="ARBA00022490"/>
    </source>
</evidence>
<dbReference type="Pfam" id="PF00486">
    <property type="entry name" value="Trans_reg_C"/>
    <property type="match status" value="1"/>
</dbReference>
<dbReference type="Gene3D" id="3.40.50.2300">
    <property type="match status" value="1"/>
</dbReference>
<dbReference type="FunFam" id="1.10.10.10:FF:000099">
    <property type="entry name" value="Two-component system response regulator TorR"/>
    <property type="match status" value="1"/>
</dbReference>
<organism evidence="12 13">
    <name type="scientific">Lamprobacter modestohalophilus</name>
    <dbReference type="NCBI Taxonomy" id="1064514"/>
    <lineage>
        <taxon>Bacteria</taxon>
        <taxon>Pseudomonadati</taxon>
        <taxon>Pseudomonadota</taxon>
        <taxon>Gammaproteobacteria</taxon>
        <taxon>Chromatiales</taxon>
        <taxon>Chromatiaceae</taxon>
        <taxon>Lamprobacter</taxon>
    </lineage>
</organism>
<keyword evidence="2" id="KW-0963">Cytoplasm</keyword>
<dbReference type="GO" id="GO:0000976">
    <property type="term" value="F:transcription cis-regulatory region binding"/>
    <property type="evidence" value="ECO:0007669"/>
    <property type="project" value="TreeGrafter"/>
</dbReference>
<evidence type="ECO:0000259" key="11">
    <source>
        <dbReference type="PROSITE" id="PS51755"/>
    </source>
</evidence>
<feature type="domain" description="OmpR/PhoB-type" evidence="11">
    <location>
        <begin position="137"/>
        <end position="236"/>
    </location>
</feature>
<dbReference type="Gene3D" id="6.10.250.690">
    <property type="match status" value="1"/>
</dbReference>
<dbReference type="SMART" id="SM00448">
    <property type="entry name" value="REC"/>
    <property type="match status" value="1"/>
</dbReference>
<dbReference type="PANTHER" id="PTHR48111">
    <property type="entry name" value="REGULATOR OF RPOS"/>
    <property type="match status" value="1"/>
</dbReference>
<dbReference type="PROSITE" id="PS51755">
    <property type="entry name" value="OMPR_PHOB"/>
    <property type="match status" value="1"/>
</dbReference>
<evidence type="ECO:0000256" key="4">
    <source>
        <dbReference type="ARBA" id="ARBA00023012"/>
    </source>
</evidence>
<dbReference type="InterPro" id="IPR036388">
    <property type="entry name" value="WH-like_DNA-bd_sf"/>
</dbReference>
<evidence type="ECO:0000256" key="1">
    <source>
        <dbReference type="ARBA" id="ARBA00004496"/>
    </source>
</evidence>
<dbReference type="FunFam" id="3.40.50.2300:FF:000001">
    <property type="entry name" value="DNA-binding response regulator PhoB"/>
    <property type="match status" value="1"/>
</dbReference>
<evidence type="ECO:0000313" key="12">
    <source>
        <dbReference type="EMBL" id="MBK1618819.1"/>
    </source>
</evidence>
<dbReference type="Gene3D" id="1.10.10.10">
    <property type="entry name" value="Winged helix-like DNA-binding domain superfamily/Winged helix DNA-binding domain"/>
    <property type="match status" value="1"/>
</dbReference>
<dbReference type="Pfam" id="PF00072">
    <property type="entry name" value="Response_reg"/>
    <property type="match status" value="1"/>
</dbReference>
<evidence type="ECO:0000256" key="9">
    <source>
        <dbReference type="PROSITE-ProRule" id="PRU01091"/>
    </source>
</evidence>
<dbReference type="EMBL" id="NRRY01000014">
    <property type="protein sequence ID" value="MBK1618819.1"/>
    <property type="molecule type" value="Genomic_DNA"/>
</dbReference>
<gene>
    <name evidence="12" type="ORF">CKO42_10315</name>
</gene>
<evidence type="ECO:0000256" key="5">
    <source>
        <dbReference type="ARBA" id="ARBA00023015"/>
    </source>
</evidence>
<reference evidence="12 13" key="1">
    <citation type="journal article" date="2020" name="Microorganisms">
        <title>Osmotic Adaptation and Compatible Solute Biosynthesis of Phototrophic Bacteria as Revealed from Genome Analyses.</title>
        <authorList>
            <person name="Imhoff J.F."/>
            <person name="Rahn T."/>
            <person name="Kunzel S."/>
            <person name="Keller A."/>
            <person name="Neulinger S.C."/>
        </authorList>
    </citation>
    <scope>NUCLEOTIDE SEQUENCE [LARGE SCALE GENOMIC DNA]</scope>
    <source>
        <strain evidence="12 13">DSM 25653</strain>
    </source>
</reference>
<keyword evidence="5" id="KW-0805">Transcription regulation</keyword>
<comment type="subcellular location">
    <subcellularLocation>
        <location evidence="1">Cytoplasm</location>
    </subcellularLocation>
</comment>
<dbReference type="SMART" id="SM00862">
    <property type="entry name" value="Trans_reg_C"/>
    <property type="match status" value="1"/>
</dbReference>
<evidence type="ECO:0000259" key="10">
    <source>
        <dbReference type="PROSITE" id="PS50110"/>
    </source>
</evidence>
<keyword evidence="6 9" id="KW-0238">DNA-binding</keyword>
<dbReference type="InterPro" id="IPR001789">
    <property type="entry name" value="Sig_transdc_resp-reg_receiver"/>
</dbReference>
<evidence type="ECO:0000256" key="8">
    <source>
        <dbReference type="PROSITE-ProRule" id="PRU00169"/>
    </source>
</evidence>
<dbReference type="GO" id="GO:0032993">
    <property type="term" value="C:protein-DNA complex"/>
    <property type="evidence" value="ECO:0007669"/>
    <property type="project" value="TreeGrafter"/>
</dbReference>
<dbReference type="Proteomes" id="UP001138768">
    <property type="component" value="Unassembled WGS sequence"/>
</dbReference>
<dbReference type="InterPro" id="IPR016032">
    <property type="entry name" value="Sig_transdc_resp-reg_C-effctor"/>
</dbReference>
<accession>A0A9X0W8D0</accession>
<evidence type="ECO:0000256" key="7">
    <source>
        <dbReference type="ARBA" id="ARBA00023163"/>
    </source>
</evidence>
<dbReference type="GO" id="GO:0000156">
    <property type="term" value="F:phosphorelay response regulator activity"/>
    <property type="evidence" value="ECO:0007669"/>
    <property type="project" value="TreeGrafter"/>
</dbReference>
<dbReference type="PROSITE" id="PS50110">
    <property type="entry name" value="RESPONSE_REGULATORY"/>
    <property type="match status" value="1"/>
</dbReference>
<feature type="DNA-binding region" description="OmpR/PhoB-type" evidence="9">
    <location>
        <begin position="137"/>
        <end position="236"/>
    </location>
</feature>
<dbReference type="GO" id="GO:0006355">
    <property type="term" value="P:regulation of DNA-templated transcription"/>
    <property type="evidence" value="ECO:0007669"/>
    <property type="project" value="InterPro"/>
</dbReference>
<keyword evidence="13" id="KW-1185">Reference proteome</keyword>
<name>A0A9X0W8D0_9GAMM</name>
<dbReference type="AlphaFoldDB" id="A0A9X0W8D0"/>
<feature type="modified residue" description="4-aspartylphosphate" evidence="8">
    <location>
        <position position="60"/>
    </location>
</feature>
<evidence type="ECO:0000256" key="3">
    <source>
        <dbReference type="ARBA" id="ARBA00022553"/>
    </source>
</evidence>